<feature type="compositionally biased region" description="Low complexity" evidence="14">
    <location>
        <begin position="106"/>
        <end position="122"/>
    </location>
</feature>
<reference evidence="16 17" key="1">
    <citation type="submission" date="2018-06" db="EMBL/GenBank/DDBJ databases">
        <title>Complete Genomes of Monosporascus.</title>
        <authorList>
            <person name="Robinson A.J."/>
            <person name="Natvig D.O."/>
        </authorList>
    </citation>
    <scope>NUCLEOTIDE SEQUENCE [LARGE SCALE GENOMIC DNA]</scope>
    <source>
        <strain evidence="16 17">CBS 110550</strain>
    </source>
</reference>
<dbReference type="InterPro" id="IPR023468">
    <property type="entry name" value="Riboflavin_kinase"/>
</dbReference>
<dbReference type="Gene3D" id="2.40.30.30">
    <property type="entry name" value="Riboflavin kinase-like"/>
    <property type="match status" value="1"/>
</dbReference>
<comment type="catalytic activity">
    <reaction evidence="13">
        <text>riboflavin + ATP = FMN + ADP + H(+)</text>
        <dbReference type="Rhea" id="RHEA:14357"/>
        <dbReference type="ChEBI" id="CHEBI:15378"/>
        <dbReference type="ChEBI" id="CHEBI:30616"/>
        <dbReference type="ChEBI" id="CHEBI:57986"/>
        <dbReference type="ChEBI" id="CHEBI:58210"/>
        <dbReference type="ChEBI" id="CHEBI:456216"/>
        <dbReference type="EC" id="2.7.1.26"/>
    </reaction>
</comment>
<evidence type="ECO:0000313" key="16">
    <source>
        <dbReference type="EMBL" id="RYP10729.1"/>
    </source>
</evidence>
<gene>
    <name evidence="16" type="ORF">DL764_000519</name>
</gene>
<dbReference type="GO" id="GO:0005524">
    <property type="term" value="F:ATP binding"/>
    <property type="evidence" value="ECO:0007669"/>
    <property type="project" value="UniProtKB-KW"/>
</dbReference>
<evidence type="ECO:0000256" key="1">
    <source>
        <dbReference type="ARBA" id="ARBA00003572"/>
    </source>
</evidence>
<evidence type="ECO:0000313" key="17">
    <source>
        <dbReference type="Proteomes" id="UP000293360"/>
    </source>
</evidence>
<keyword evidence="9" id="KW-0547">Nucleotide-binding</keyword>
<keyword evidence="6" id="KW-0285">Flavoprotein</keyword>
<evidence type="ECO:0000256" key="7">
    <source>
        <dbReference type="ARBA" id="ARBA00022643"/>
    </source>
</evidence>
<dbReference type="GO" id="GO:0009231">
    <property type="term" value="P:riboflavin biosynthetic process"/>
    <property type="evidence" value="ECO:0007669"/>
    <property type="project" value="InterPro"/>
</dbReference>
<dbReference type="STRING" id="155417.A0A4V1XCS1"/>
<evidence type="ECO:0000256" key="11">
    <source>
        <dbReference type="ARBA" id="ARBA00022840"/>
    </source>
</evidence>
<comment type="caution">
    <text evidence="16">The sequence shown here is derived from an EMBL/GenBank/DDBJ whole genome shotgun (WGS) entry which is preliminary data.</text>
</comment>
<evidence type="ECO:0000256" key="8">
    <source>
        <dbReference type="ARBA" id="ARBA00022679"/>
    </source>
</evidence>
<dbReference type="Proteomes" id="UP000293360">
    <property type="component" value="Unassembled WGS sequence"/>
</dbReference>
<keyword evidence="17" id="KW-1185">Reference proteome</keyword>
<evidence type="ECO:0000256" key="9">
    <source>
        <dbReference type="ARBA" id="ARBA00022741"/>
    </source>
</evidence>
<dbReference type="EC" id="2.7.1.26" evidence="4"/>
<evidence type="ECO:0000256" key="6">
    <source>
        <dbReference type="ARBA" id="ARBA00022630"/>
    </source>
</evidence>
<evidence type="ECO:0000256" key="10">
    <source>
        <dbReference type="ARBA" id="ARBA00022777"/>
    </source>
</evidence>
<dbReference type="SMART" id="SM00904">
    <property type="entry name" value="Flavokinase"/>
    <property type="match status" value="1"/>
</dbReference>
<dbReference type="OrthoDB" id="276388at2759"/>
<keyword evidence="8" id="KW-0808">Transferase</keyword>
<feature type="compositionally biased region" description="Pro residues" evidence="14">
    <location>
        <begin position="80"/>
        <end position="90"/>
    </location>
</feature>
<keyword evidence="10" id="KW-0418">Kinase</keyword>
<evidence type="ECO:0000256" key="12">
    <source>
        <dbReference type="ARBA" id="ARBA00029960"/>
    </source>
</evidence>
<feature type="compositionally biased region" description="Basic and acidic residues" evidence="14">
    <location>
        <begin position="49"/>
        <end position="62"/>
    </location>
</feature>
<sequence>MEPPKVHCINRKPMSTGNNKGRPPSPGNYDVLDDFIDGYLDEPPPYSPPRDENRPIKDRPPKDTWLVKQQTHDLTSDIHIPPPPPPPPLPPREHSVPLVSRPSNISVNSASSAPETSSTATWSKWKTAVDETIYFASGLISRPFESTKHYSILRHSLGVICYKGASTSVTITIFSDVPLPPDRTLWLQRRGFSGDLGMNVGARFGTRSNWIDVTPSCEALASDVPESDERAWQRDIKKFLKKASSRRNLTKQVVRETCIVRIPASVDDGYVRILMCGGDGSKKLLCPSPVFRVASTSSDVSVLRGASVATMPIEMGLKVASAVGERYVNRFIGPVTAVVGKGTAAVQSKAEKLQPGFITKKAATFASVKTGLQDSFTSLEERYAPMRANTYDALHESNDFESLPTMVGSEDGPEKPFPISFKGNVTRGTGQSTIDTGTPTANLSGVPGDLMLRLGGIYIGWAAVRPRDGLVGVSYDWHEAVITIAPSPHAAGIVAKNVADARIIHDFGEQTFFFDATLEVVLMAFLRPAPKPDRSGQQPREDAIAAISRDIDVTVLSLSRQNWQPAETTLRLRSMRSQRGLVDRALEVRDHVQKEIDNVPMHRLGIRTTGAQLKDKALGNGGMYIRR</sequence>
<comment type="function">
    <text evidence="1">Catalyzes the phosphorylation of riboflavin (vitamin B2) to form flavin mononucleotide (FMN) coenzyme.</text>
</comment>
<dbReference type="UniPathway" id="UPA00276">
    <property type="reaction ID" value="UER00406"/>
</dbReference>
<dbReference type="GO" id="GO:0009398">
    <property type="term" value="P:FMN biosynthetic process"/>
    <property type="evidence" value="ECO:0007669"/>
    <property type="project" value="UniProtKB-UniPathway"/>
</dbReference>
<dbReference type="PANTHER" id="PTHR22749">
    <property type="entry name" value="RIBOFLAVIN KINASE/FMN ADENYLYLTRANSFERASE"/>
    <property type="match status" value="1"/>
</dbReference>
<organism evidence="16 17">
    <name type="scientific">Monosporascus ibericus</name>
    <dbReference type="NCBI Taxonomy" id="155417"/>
    <lineage>
        <taxon>Eukaryota</taxon>
        <taxon>Fungi</taxon>
        <taxon>Dikarya</taxon>
        <taxon>Ascomycota</taxon>
        <taxon>Pezizomycotina</taxon>
        <taxon>Sordariomycetes</taxon>
        <taxon>Xylariomycetidae</taxon>
        <taxon>Xylariales</taxon>
        <taxon>Xylariales incertae sedis</taxon>
        <taxon>Monosporascus</taxon>
    </lineage>
</organism>
<dbReference type="SUPFAM" id="SSF82114">
    <property type="entry name" value="Riboflavin kinase-like"/>
    <property type="match status" value="1"/>
</dbReference>
<dbReference type="InterPro" id="IPR015865">
    <property type="entry name" value="Riboflavin_kinase_bac/euk"/>
</dbReference>
<proteinExistence type="inferred from homology"/>
<comment type="pathway">
    <text evidence="2">Cofactor biosynthesis; FMN biosynthesis; FMN from riboflavin (ATP route): step 1/1.</text>
</comment>
<evidence type="ECO:0000256" key="4">
    <source>
        <dbReference type="ARBA" id="ARBA00012105"/>
    </source>
</evidence>
<dbReference type="AlphaFoldDB" id="A0A4V1XCS1"/>
<evidence type="ECO:0000256" key="3">
    <source>
        <dbReference type="ARBA" id="ARBA00010108"/>
    </source>
</evidence>
<keyword evidence="7" id="KW-0288">FMN</keyword>
<protein>
    <recommendedName>
        <fullName evidence="5">Riboflavin kinase</fullName>
        <ecNumber evidence="4">2.7.1.26</ecNumber>
    </recommendedName>
    <alternativeName>
        <fullName evidence="12">Flavin mononucleotide kinase 1</fullName>
    </alternativeName>
</protein>
<feature type="compositionally biased region" description="Acidic residues" evidence="14">
    <location>
        <begin position="31"/>
        <end position="40"/>
    </location>
</feature>
<dbReference type="PANTHER" id="PTHR22749:SF6">
    <property type="entry name" value="RIBOFLAVIN KINASE"/>
    <property type="match status" value="1"/>
</dbReference>
<dbReference type="InterPro" id="IPR023465">
    <property type="entry name" value="Riboflavin_kinase_dom_sf"/>
</dbReference>
<comment type="similarity">
    <text evidence="3">Belongs to the flavokinase family.</text>
</comment>
<keyword evidence="11" id="KW-0067">ATP-binding</keyword>
<evidence type="ECO:0000256" key="5">
    <source>
        <dbReference type="ARBA" id="ARBA00017394"/>
    </source>
</evidence>
<feature type="region of interest" description="Disordered" evidence="14">
    <location>
        <begin position="1"/>
        <end position="122"/>
    </location>
</feature>
<dbReference type="GO" id="GO:0008531">
    <property type="term" value="F:riboflavin kinase activity"/>
    <property type="evidence" value="ECO:0007669"/>
    <property type="project" value="UniProtKB-EC"/>
</dbReference>
<feature type="domain" description="Riboflavin kinase" evidence="15">
    <location>
        <begin position="414"/>
        <end position="559"/>
    </location>
</feature>
<evidence type="ECO:0000259" key="15">
    <source>
        <dbReference type="SMART" id="SM00904"/>
    </source>
</evidence>
<dbReference type="EMBL" id="QJNU01000014">
    <property type="protein sequence ID" value="RYP10729.1"/>
    <property type="molecule type" value="Genomic_DNA"/>
</dbReference>
<dbReference type="GO" id="GO:0005739">
    <property type="term" value="C:mitochondrion"/>
    <property type="evidence" value="ECO:0007669"/>
    <property type="project" value="TreeGrafter"/>
</dbReference>
<accession>A0A4V1XCS1</accession>
<evidence type="ECO:0000256" key="2">
    <source>
        <dbReference type="ARBA" id="ARBA00005201"/>
    </source>
</evidence>
<name>A0A4V1XCS1_9PEZI</name>
<evidence type="ECO:0000256" key="13">
    <source>
        <dbReference type="ARBA" id="ARBA00047880"/>
    </source>
</evidence>
<evidence type="ECO:0000256" key="14">
    <source>
        <dbReference type="SAM" id="MobiDB-lite"/>
    </source>
</evidence>